<dbReference type="OrthoDB" id="2580694at2"/>
<comment type="caution">
    <text evidence="2">The sequence shown here is derived from an EMBL/GenBank/DDBJ whole genome shotgun (WGS) entry which is preliminary data.</text>
</comment>
<reference evidence="2 3" key="1">
    <citation type="journal article" date="2005" name="Int. J. Syst. Evol. Microbiol.">
        <title>Bacillus litoralis sp. nov., isolated from a tidal flat of the Yellow Sea in Korea.</title>
        <authorList>
            <person name="Yoon J.H."/>
            <person name="Oh T.K."/>
        </authorList>
    </citation>
    <scope>NUCLEOTIDE SEQUENCE [LARGE SCALE GENOMIC DNA]</scope>
    <source>
        <strain evidence="2 3">SW-211</strain>
    </source>
</reference>
<evidence type="ECO:0000259" key="1">
    <source>
        <dbReference type="Pfam" id="PF03407"/>
    </source>
</evidence>
<keyword evidence="3" id="KW-1185">Reference proteome</keyword>
<dbReference type="SUPFAM" id="SSF53448">
    <property type="entry name" value="Nucleotide-diphospho-sugar transferases"/>
    <property type="match status" value="1"/>
</dbReference>
<dbReference type="EMBL" id="VOQF01000001">
    <property type="protein sequence ID" value="TXC92796.1"/>
    <property type="molecule type" value="Genomic_DNA"/>
</dbReference>
<dbReference type="Pfam" id="PF03407">
    <property type="entry name" value="Nucleotid_trans"/>
    <property type="match status" value="1"/>
</dbReference>
<gene>
    <name evidence="2" type="ORF">FS935_00930</name>
</gene>
<keyword evidence="2" id="KW-0808">Transferase</keyword>
<dbReference type="AlphaFoldDB" id="A0A5C6W4E0"/>
<dbReference type="Gene3D" id="3.90.550.10">
    <property type="entry name" value="Spore Coat Polysaccharide Biosynthesis Protein SpsA, Chain A"/>
    <property type="match status" value="1"/>
</dbReference>
<dbReference type="InterPro" id="IPR005069">
    <property type="entry name" value="Nucl-diP-sugar_transferase"/>
</dbReference>
<dbReference type="InterPro" id="IPR029044">
    <property type="entry name" value="Nucleotide-diphossugar_trans"/>
</dbReference>
<evidence type="ECO:0000313" key="3">
    <source>
        <dbReference type="Proteomes" id="UP000321363"/>
    </source>
</evidence>
<sequence>MIPSHDFLLQPKSDMVICCLGVGENHEKALQIMKPTVEYYGKLHNIDTLFFTESFLTTKLAKKNKIFLLANLLKYYKTVMWMDSDTIIVNPKEDIRKELQSDHVVYMTSYFGRKPLFPNSGVIVAKRDPMTFEILEKVWNFKRKNKRGWWDQQGFLKLLGFKNRLVKILTYNGPTKYTPYIGSLDVKWNSRPNRKDVSENPVIMHHCGIKFWKRIERMEKSYQLFLKNSKDN</sequence>
<accession>A0A5C6W4E0</accession>
<dbReference type="RefSeq" id="WP_146945658.1">
    <property type="nucleotide sequence ID" value="NZ_VOQF01000001.1"/>
</dbReference>
<feature type="domain" description="Nucleotide-diphospho-sugar transferase" evidence="1">
    <location>
        <begin position="61"/>
        <end position="163"/>
    </location>
</feature>
<dbReference type="GO" id="GO:0016740">
    <property type="term" value="F:transferase activity"/>
    <property type="evidence" value="ECO:0007669"/>
    <property type="project" value="UniProtKB-KW"/>
</dbReference>
<name>A0A5C6W4E0_9BACI</name>
<evidence type="ECO:0000313" key="2">
    <source>
        <dbReference type="EMBL" id="TXC92796.1"/>
    </source>
</evidence>
<proteinExistence type="predicted"/>
<organism evidence="2 3">
    <name type="scientific">Metabacillus litoralis</name>
    <dbReference type="NCBI Taxonomy" id="152268"/>
    <lineage>
        <taxon>Bacteria</taxon>
        <taxon>Bacillati</taxon>
        <taxon>Bacillota</taxon>
        <taxon>Bacilli</taxon>
        <taxon>Bacillales</taxon>
        <taxon>Bacillaceae</taxon>
        <taxon>Metabacillus</taxon>
    </lineage>
</organism>
<protein>
    <submittedName>
        <fullName evidence="2">Glycosyltransferase family 77 protein</fullName>
    </submittedName>
</protein>
<dbReference type="Proteomes" id="UP000321363">
    <property type="component" value="Unassembled WGS sequence"/>
</dbReference>